<feature type="compositionally biased region" description="Basic residues" evidence="1">
    <location>
        <begin position="404"/>
        <end position="414"/>
    </location>
</feature>
<evidence type="ECO:0000256" key="2">
    <source>
        <dbReference type="SAM" id="SignalP"/>
    </source>
</evidence>
<evidence type="ECO:0000313" key="3">
    <source>
        <dbReference type="EMBL" id="CAB9527208.1"/>
    </source>
</evidence>
<accession>A0A9N8EUZ9</accession>
<organism evidence="3 4">
    <name type="scientific">Seminavis robusta</name>
    <dbReference type="NCBI Taxonomy" id="568900"/>
    <lineage>
        <taxon>Eukaryota</taxon>
        <taxon>Sar</taxon>
        <taxon>Stramenopiles</taxon>
        <taxon>Ochrophyta</taxon>
        <taxon>Bacillariophyta</taxon>
        <taxon>Bacillariophyceae</taxon>
        <taxon>Bacillariophycidae</taxon>
        <taxon>Naviculales</taxon>
        <taxon>Naviculaceae</taxon>
        <taxon>Seminavis</taxon>
    </lineage>
</organism>
<evidence type="ECO:0000256" key="1">
    <source>
        <dbReference type="SAM" id="MobiDB-lite"/>
    </source>
</evidence>
<name>A0A9N8EUZ9_9STRA</name>
<dbReference type="EMBL" id="CAICTM010001955">
    <property type="protein sequence ID" value="CAB9527208.1"/>
    <property type="molecule type" value="Genomic_DNA"/>
</dbReference>
<gene>
    <name evidence="3" type="ORF">SEMRO_1957_G307830.1</name>
</gene>
<feature type="region of interest" description="Disordered" evidence="1">
    <location>
        <begin position="371"/>
        <end position="414"/>
    </location>
</feature>
<protein>
    <submittedName>
        <fullName evidence="3">ECF subfamily RNA polymerase sigma-24 subunit</fullName>
    </submittedName>
</protein>
<comment type="caution">
    <text evidence="3">The sequence shown here is derived from an EMBL/GenBank/DDBJ whole genome shotgun (WGS) entry which is preliminary data.</text>
</comment>
<feature type="signal peptide" evidence="2">
    <location>
        <begin position="1"/>
        <end position="25"/>
    </location>
</feature>
<dbReference type="AlphaFoldDB" id="A0A9N8EUZ9"/>
<feature type="region of interest" description="Disordered" evidence="1">
    <location>
        <begin position="222"/>
        <end position="255"/>
    </location>
</feature>
<reference evidence="3" key="1">
    <citation type="submission" date="2020-06" db="EMBL/GenBank/DDBJ databases">
        <authorList>
            <consortium name="Plant Systems Biology data submission"/>
        </authorList>
    </citation>
    <scope>NUCLEOTIDE SEQUENCE</scope>
    <source>
        <strain evidence="3">D6</strain>
    </source>
</reference>
<feature type="compositionally biased region" description="Polar residues" evidence="1">
    <location>
        <begin position="323"/>
        <end position="340"/>
    </location>
</feature>
<feature type="compositionally biased region" description="Low complexity" evidence="1">
    <location>
        <begin position="342"/>
        <end position="354"/>
    </location>
</feature>
<dbReference type="Proteomes" id="UP001153069">
    <property type="component" value="Unassembled WGS sequence"/>
</dbReference>
<proteinExistence type="predicted"/>
<evidence type="ECO:0000313" key="4">
    <source>
        <dbReference type="Proteomes" id="UP001153069"/>
    </source>
</evidence>
<keyword evidence="2" id="KW-0732">Signal</keyword>
<dbReference type="OrthoDB" id="46042at2759"/>
<feature type="region of interest" description="Disordered" evidence="1">
    <location>
        <begin position="277"/>
        <end position="358"/>
    </location>
</feature>
<feature type="compositionally biased region" description="Low complexity" evidence="1">
    <location>
        <begin position="222"/>
        <end position="239"/>
    </location>
</feature>
<keyword evidence="4" id="KW-1185">Reference proteome</keyword>
<sequence>MTLQNTMWTVVSLLLVGLSSEMVSGQELCSCSPSTYEFTFDFSLDCPRATNDYPDGISEVTCFITSFSADVEDLTPIAVQSISVIEADVDRIPIAQSQIEGEFVTGDTFTYSSISALGNSTQTPQSIQLTITGTNAGNSSLVQVWAIKFTNDCDVFPVLEEGESFGWTEFSDLGLPRSEVCPAAPLSTFAPTMPEVAPTMEPTIEGTDPVPAVPTIEPMEPTAEPVEPTTEPTVSEIVTDAPTNRPKKTPEPTLVATDMPTIRPTFLPTALPSIVETSPVVDESPTLEPTTTPPPTKSPKGGGKEPDPTSPPTLLPTMKVVTKTPTIQPTVTPATPSPTKRPSLSPEETESPSLAMSFSYDYDLDYEVDMEWGRGDDSEDSDEDDKKSAKKTKKAKNSDDGRGRVRIGQRRIRH</sequence>
<feature type="chain" id="PRO_5040498490" evidence="2">
    <location>
        <begin position="26"/>
        <end position="414"/>
    </location>
</feature>